<dbReference type="EMBL" id="BK068101">
    <property type="protein sequence ID" value="DBA55593.1"/>
    <property type="molecule type" value="Genomic_DNA"/>
</dbReference>
<name>A0AAT9J8M1_9CAUD</name>
<organism evidence="1">
    <name type="scientific">Porphyromonas phage phage020a_SJD2</name>
    <dbReference type="NCBI Taxonomy" id="3154110"/>
    <lineage>
        <taxon>Viruses</taxon>
        <taxon>Duplodnaviria</taxon>
        <taxon>Heunggongvirae</taxon>
        <taxon>Uroviricota</taxon>
        <taxon>Caudoviricetes</taxon>
        <taxon>Nixviridae</taxon>
        <taxon>Schifferlevirus</taxon>
        <taxon>Schifferlevirus pging00N</taxon>
    </lineage>
</organism>
<accession>A0AAT9J8M1</accession>
<reference evidence="1" key="1">
    <citation type="journal article" date="2023" name="Microbiome">
        <title>Phages are unrecognized players in the ecology of the oral pathogen Porphyromonas gingivalis.</title>
        <authorList>
            <person name="Matrishin C.B."/>
            <person name="Haase E.M."/>
            <person name="Dewhirst F.E."/>
            <person name="Mark Welch J.L."/>
            <person name="Miranda-Sanchez F."/>
            <person name="Chen T."/>
            <person name="MacFarland D.C."/>
            <person name="Kauffman K.M."/>
        </authorList>
    </citation>
    <scope>NUCLEOTIDE SEQUENCE</scope>
</reference>
<reference evidence="1" key="2">
    <citation type="submission" date="2024-05" db="EMBL/GenBank/DDBJ databases">
        <authorList>
            <person name="Matrishin C.B."/>
            <person name="Kauffman K.M."/>
        </authorList>
    </citation>
    <scope>NUCLEOTIDE SEQUENCE</scope>
</reference>
<proteinExistence type="predicted"/>
<evidence type="ECO:0000313" key="1">
    <source>
        <dbReference type="EMBL" id="DBA55593.1"/>
    </source>
</evidence>
<sequence>MEKTKYTLKDGGSIEAASATEFVTILREGSRLADTGDDRSFMLEFADRYRSLYNREIDTSSADAFLSDLLRTGYAIVAD</sequence>
<protein>
    <submittedName>
        <fullName evidence="1">Uncharacterized protein</fullName>
    </submittedName>
</protein>